<dbReference type="Proteomes" id="UP000007721">
    <property type="component" value="Chromosome"/>
</dbReference>
<reference evidence="3 4" key="1">
    <citation type="submission" date="2009-01" db="EMBL/GenBank/DDBJ databases">
        <title>Complete sequence of Geobacter sp. FRC-32.</title>
        <authorList>
            <consortium name="US DOE Joint Genome Institute"/>
            <person name="Lucas S."/>
            <person name="Copeland A."/>
            <person name="Lapidus A."/>
            <person name="Glavina del Rio T."/>
            <person name="Dalin E."/>
            <person name="Tice H."/>
            <person name="Bruce D."/>
            <person name="Goodwin L."/>
            <person name="Pitluck S."/>
            <person name="Saunders E."/>
            <person name="Brettin T."/>
            <person name="Detter J.C."/>
            <person name="Han C."/>
            <person name="Larimer F."/>
            <person name="Land M."/>
            <person name="Hauser L."/>
            <person name="Kyrpides N."/>
            <person name="Ovchinnikova G."/>
            <person name="Kostka J."/>
            <person name="Richardson P."/>
        </authorList>
    </citation>
    <scope>NUCLEOTIDE SEQUENCE [LARGE SCALE GENOMIC DNA]</scope>
    <source>
        <strain evidence="4">DSM 22248 / JCM 15807 / FRC-32</strain>
    </source>
</reference>
<evidence type="ECO:0000313" key="4">
    <source>
        <dbReference type="Proteomes" id="UP000007721"/>
    </source>
</evidence>
<dbReference type="STRING" id="316067.Geob_0970"/>
<dbReference type="RefSeq" id="WP_012646061.1">
    <property type="nucleotide sequence ID" value="NC_011979.1"/>
</dbReference>
<feature type="chain" id="PRO_5002886456" description="YXWGXW repeat-containing protein" evidence="2">
    <location>
        <begin position="24"/>
        <end position="279"/>
    </location>
</feature>
<name>B9M2F3_GEODF</name>
<keyword evidence="4" id="KW-1185">Reference proteome</keyword>
<feature type="region of interest" description="Disordered" evidence="1">
    <location>
        <begin position="173"/>
        <end position="279"/>
    </location>
</feature>
<evidence type="ECO:0008006" key="5">
    <source>
        <dbReference type="Google" id="ProtNLM"/>
    </source>
</evidence>
<dbReference type="KEGG" id="geo:Geob_0970"/>
<dbReference type="eggNOG" id="COG3064">
    <property type="taxonomic scope" value="Bacteria"/>
</dbReference>
<accession>B9M2F3</accession>
<sequence>MKKSVLAAILLALAIAVPIPAMAGINVNVGISLPPLIAFSSPPEVLVIPETTGVYVVPDVEDELFFWNGWWWRPWDGRWYRSRAYNRGWVYYNSVPSFYYDVDPGWRTYYRDRNWYGHRWKYKRIPHGQLQQNWKSWNKARYWERHGNWGVQSYRPAPRQQRVEIRQERQRQYLQRPEVQRHRQQSVEQQRAPQPRKEEPRRMERQRQPQEMQQQYQRPEVQYQQRQPRIQQQPQPQAQQPQRQEQQRHYQPRNQRQEGRSEPQRHEGRPDGGNGEHRR</sequence>
<organism evidence="3 4">
    <name type="scientific">Geotalea daltonii (strain DSM 22248 / JCM 15807 / FRC-32)</name>
    <name type="common">Geobacter daltonii</name>
    <dbReference type="NCBI Taxonomy" id="316067"/>
    <lineage>
        <taxon>Bacteria</taxon>
        <taxon>Pseudomonadati</taxon>
        <taxon>Thermodesulfobacteriota</taxon>
        <taxon>Desulfuromonadia</taxon>
        <taxon>Geobacterales</taxon>
        <taxon>Geobacteraceae</taxon>
        <taxon>Geotalea</taxon>
    </lineage>
</organism>
<dbReference type="EMBL" id="CP001390">
    <property type="protein sequence ID" value="ACM19332.1"/>
    <property type="molecule type" value="Genomic_DNA"/>
</dbReference>
<keyword evidence="2" id="KW-0732">Signal</keyword>
<evidence type="ECO:0000256" key="2">
    <source>
        <dbReference type="SAM" id="SignalP"/>
    </source>
</evidence>
<feature type="compositionally biased region" description="Low complexity" evidence="1">
    <location>
        <begin position="209"/>
        <end position="244"/>
    </location>
</feature>
<feature type="compositionally biased region" description="Basic and acidic residues" evidence="1">
    <location>
        <begin position="195"/>
        <end position="208"/>
    </location>
</feature>
<dbReference type="OrthoDB" id="5432787at2"/>
<evidence type="ECO:0000256" key="1">
    <source>
        <dbReference type="SAM" id="MobiDB-lite"/>
    </source>
</evidence>
<dbReference type="HOGENOM" id="CLU_078247_0_0_7"/>
<dbReference type="AlphaFoldDB" id="B9M2F3"/>
<gene>
    <name evidence="3" type="ordered locus">Geob_0970</name>
</gene>
<feature type="compositionally biased region" description="Basic and acidic residues" evidence="1">
    <location>
        <begin position="255"/>
        <end position="279"/>
    </location>
</feature>
<evidence type="ECO:0000313" key="3">
    <source>
        <dbReference type="EMBL" id="ACM19332.1"/>
    </source>
</evidence>
<feature type="signal peptide" evidence="2">
    <location>
        <begin position="1"/>
        <end position="23"/>
    </location>
</feature>
<proteinExistence type="predicted"/>
<protein>
    <recommendedName>
        <fullName evidence="5">YXWGXW repeat-containing protein</fullName>
    </recommendedName>
</protein>